<protein>
    <submittedName>
        <fullName evidence="1">Uncharacterized protein</fullName>
    </submittedName>
</protein>
<sequence>MEYYFPAVLLSSTMASPIEWSQSDIAKAACGRTDTCDGKEWNTLFEVVRMSDGPSEWSEIRSTGVFCTKGCWEGLNSYNAQCH</sequence>
<evidence type="ECO:0000313" key="2">
    <source>
        <dbReference type="Proteomes" id="UP001595075"/>
    </source>
</evidence>
<gene>
    <name evidence="1" type="ORF">VTL71DRAFT_7726</name>
</gene>
<accession>A0ABR4BUX8</accession>
<dbReference type="Proteomes" id="UP001595075">
    <property type="component" value="Unassembled WGS sequence"/>
</dbReference>
<reference evidence="1 2" key="1">
    <citation type="journal article" date="2024" name="Commun. Biol.">
        <title>Comparative genomic analysis of thermophilic fungi reveals convergent evolutionary adaptations and gene losses.</title>
        <authorList>
            <person name="Steindorff A.S."/>
            <person name="Aguilar-Pontes M.V."/>
            <person name="Robinson A.J."/>
            <person name="Andreopoulos B."/>
            <person name="LaButti K."/>
            <person name="Kuo A."/>
            <person name="Mondo S."/>
            <person name="Riley R."/>
            <person name="Otillar R."/>
            <person name="Haridas S."/>
            <person name="Lipzen A."/>
            <person name="Grimwood J."/>
            <person name="Schmutz J."/>
            <person name="Clum A."/>
            <person name="Reid I.D."/>
            <person name="Moisan M.C."/>
            <person name="Butler G."/>
            <person name="Nguyen T.T.M."/>
            <person name="Dewar K."/>
            <person name="Conant G."/>
            <person name="Drula E."/>
            <person name="Henrissat B."/>
            <person name="Hansel C."/>
            <person name="Singer S."/>
            <person name="Hutchinson M.I."/>
            <person name="de Vries R.P."/>
            <person name="Natvig D.O."/>
            <person name="Powell A.J."/>
            <person name="Tsang A."/>
            <person name="Grigoriev I.V."/>
        </authorList>
    </citation>
    <scope>NUCLEOTIDE SEQUENCE [LARGE SCALE GENOMIC DNA]</scope>
    <source>
        <strain evidence="1 2">CBS 494.80</strain>
    </source>
</reference>
<keyword evidence="2" id="KW-1185">Reference proteome</keyword>
<dbReference type="EMBL" id="JAZHXI010000019">
    <property type="protein sequence ID" value="KAL2061453.1"/>
    <property type="molecule type" value="Genomic_DNA"/>
</dbReference>
<name>A0ABR4BUX8_9HELO</name>
<evidence type="ECO:0000313" key="1">
    <source>
        <dbReference type="EMBL" id="KAL2061453.1"/>
    </source>
</evidence>
<organism evidence="1 2">
    <name type="scientific">Oculimacula yallundae</name>
    <dbReference type="NCBI Taxonomy" id="86028"/>
    <lineage>
        <taxon>Eukaryota</taxon>
        <taxon>Fungi</taxon>
        <taxon>Dikarya</taxon>
        <taxon>Ascomycota</taxon>
        <taxon>Pezizomycotina</taxon>
        <taxon>Leotiomycetes</taxon>
        <taxon>Helotiales</taxon>
        <taxon>Ploettnerulaceae</taxon>
        <taxon>Oculimacula</taxon>
    </lineage>
</organism>
<comment type="caution">
    <text evidence="1">The sequence shown here is derived from an EMBL/GenBank/DDBJ whole genome shotgun (WGS) entry which is preliminary data.</text>
</comment>
<proteinExistence type="predicted"/>